<dbReference type="EMBL" id="CAKXAJ010025316">
    <property type="protein sequence ID" value="CAH2238039.1"/>
    <property type="molecule type" value="Genomic_DNA"/>
</dbReference>
<reference evidence="1" key="1">
    <citation type="submission" date="2022-03" db="EMBL/GenBank/DDBJ databases">
        <authorList>
            <person name="Lindestad O."/>
        </authorList>
    </citation>
    <scope>NUCLEOTIDE SEQUENCE</scope>
</reference>
<organism evidence="1 2">
    <name type="scientific">Pararge aegeria aegeria</name>
    <dbReference type="NCBI Taxonomy" id="348720"/>
    <lineage>
        <taxon>Eukaryota</taxon>
        <taxon>Metazoa</taxon>
        <taxon>Ecdysozoa</taxon>
        <taxon>Arthropoda</taxon>
        <taxon>Hexapoda</taxon>
        <taxon>Insecta</taxon>
        <taxon>Pterygota</taxon>
        <taxon>Neoptera</taxon>
        <taxon>Endopterygota</taxon>
        <taxon>Lepidoptera</taxon>
        <taxon>Glossata</taxon>
        <taxon>Ditrysia</taxon>
        <taxon>Papilionoidea</taxon>
        <taxon>Nymphalidae</taxon>
        <taxon>Satyrinae</taxon>
        <taxon>Satyrini</taxon>
        <taxon>Parargina</taxon>
        <taxon>Pararge</taxon>
    </lineage>
</organism>
<sequence length="113" mass="12436">MVSGKPPSAKFCPVSKNTKSRCEISCACDDTDTQALQTGTQHRNNAAVAAEMKLGGTTSPDELSQKASTATYQISNKVKLKKRVRVCTRVYMGVDNDLHPLEKRIEENEYGEK</sequence>
<proteinExistence type="predicted"/>
<keyword evidence="2" id="KW-1185">Reference proteome</keyword>
<comment type="caution">
    <text evidence="1">The sequence shown here is derived from an EMBL/GenBank/DDBJ whole genome shotgun (WGS) entry which is preliminary data.</text>
</comment>
<evidence type="ECO:0000313" key="1">
    <source>
        <dbReference type="EMBL" id="CAH2238039.1"/>
    </source>
</evidence>
<name>A0A8S4RKH2_9NEOP</name>
<protein>
    <submittedName>
        <fullName evidence="1">Jg21651 protein</fullName>
    </submittedName>
</protein>
<dbReference type="Proteomes" id="UP000838756">
    <property type="component" value="Unassembled WGS sequence"/>
</dbReference>
<accession>A0A8S4RKH2</accession>
<evidence type="ECO:0000313" key="2">
    <source>
        <dbReference type="Proteomes" id="UP000838756"/>
    </source>
</evidence>
<gene>
    <name evidence="1" type="primary">jg21651</name>
    <name evidence="1" type="ORF">PAEG_LOCUS15193</name>
</gene>
<dbReference type="AlphaFoldDB" id="A0A8S4RKH2"/>